<keyword evidence="2" id="KW-0223">Dioxygenase</keyword>
<organism evidence="2 3">
    <name type="scientific">Acanthopleuribacter pedis</name>
    <dbReference type="NCBI Taxonomy" id="442870"/>
    <lineage>
        <taxon>Bacteria</taxon>
        <taxon>Pseudomonadati</taxon>
        <taxon>Acidobacteriota</taxon>
        <taxon>Holophagae</taxon>
        <taxon>Acanthopleuribacterales</taxon>
        <taxon>Acanthopleuribacteraceae</taxon>
        <taxon>Acanthopleuribacter</taxon>
    </lineage>
</organism>
<keyword evidence="3" id="KW-1185">Reference proteome</keyword>
<dbReference type="PANTHER" id="PTHR20883:SF48">
    <property type="entry name" value="ECTOINE DIOXYGENASE"/>
    <property type="match status" value="1"/>
</dbReference>
<gene>
    <name evidence="2" type="ORF">J3U88_33560</name>
</gene>
<reference evidence="2" key="1">
    <citation type="submission" date="2021-03" db="EMBL/GenBank/DDBJ databases">
        <authorList>
            <person name="Wang G."/>
        </authorList>
    </citation>
    <scope>NUCLEOTIDE SEQUENCE</scope>
    <source>
        <strain evidence="2">KCTC 12899</strain>
    </source>
</reference>
<evidence type="ECO:0000313" key="3">
    <source>
        <dbReference type="Proteomes" id="UP000664417"/>
    </source>
</evidence>
<comment type="cofactor">
    <cofactor evidence="1">
        <name>Fe(2+)</name>
        <dbReference type="ChEBI" id="CHEBI:29033"/>
    </cofactor>
</comment>
<dbReference type="InterPro" id="IPR008775">
    <property type="entry name" value="Phytyl_CoA_dOase-like"/>
</dbReference>
<dbReference type="PANTHER" id="PTHR20883">
    <property type="entry name" value="PHYTANOYL-COA DIOXYGENASE DOMAIN CONTAINING 1"/>
    <property type="match status" value="1"/>
</dbReference>
<dbReference type="Proteomes" id="UP000664417">
    <property type="component" value="Unassembled WGS sequence"/>
</dbReference>
<dbReference type="Gene3D" id="2.60.120.620">
    <property type="entry name" value="q2cbj1_9rhob like domain"/>
    <property type="match status" value="1"/>
</dbReference>
<dbReference type="RefSeq" id="WP_207863596.1">
    <property type="nucleotide sequence ID" value="NZ_JAFREP010000067.1"/>
</dbReference>
<protein>
    <submittedName>
        <fullName evidence="2">Phytanoyl-CoA dioxygenase family protein</fullName>
    </submittedName>
</protein>
<comment type="caution">
    <text evidence="2">The sequence shown here is derived from an EMBL/GenBank/DDBJ whole genome shotgun (WGS) entry which is preliminary data.</text>
</comment>
<evidence type="ECO:0000256" key="1">
    <source>
        <dbReference type="ARBA" id="ARBA00001954"/>
    </source>
</evidence>
<evidence type="ECO:0000313" key="2">
    <source>
        <dbReference type="EMBL" id="MBO1323443.1"/>
    </source>
</evidence>
<dbReference type="EMBL" id="JAFREP010000067">
    <property type="protein sequence ID" value="MBO1323443.1"/>
    <property type="molecule type" value="Genomic_DNA"/>
</dbReference>
<proteinExistence type="predicted"/>
<accession>A0A8J7U8C5</accession>
<name>A0A8J7U8C5_9BACT</name>
<dbReference type="GO" id="GO:0016706">
    <property type="term" value="F:2-oxoglutarate-dependent dioxygenase activity"/>
    <property type="evidence" value="ECO:0007669"/>
    <property type="project" value="UniProtKB-ARBA"/>
</dbReference>
<dbReference type="AlphaFoldDB" id="A0A8J7U8C5"/>
<keyword evidence="2" id="KW-0560">Oxidoreductase</keyword>
<dbReference type="GO" id="GO:0005506">
    <property type="term" value="F:iron ion binding"/>
    <property type="evidence" value="ECO:0007669"/>
    <property type="project" value="UniProtKB-ARBA"/>
</dbReference>
<dbReference type="SUPFAM" id="SSF51197">
    <property type="entry name" value="Clavaminate synthase-like"/>
    <property type="match status" value="1"/>
</dbReference>
<dbReference type="Pfam" id="PF05721">
    <property type="entry name" value="PhyH"/>
    <property type="match status" value="1"/>
</dbReference>
<sequence>MIGEWVLQFRDQGYLLLEDFFEGETTDLLQDLIQRHFGFDPNHYHNDEFLSKAATEVIPWFPMQEGCAPFKDLTEHPTLNFLTQAILGSAWQSLGCMVMFSKAQSRGQAWHQDCPPDVAEVFNLNRLVYTHDVDPRNGGQVVVVPGSHRRGVLPVGDGHEDLADQIVLAPRKGDLLLLHGHTWHRVTPVADQPRVSTNYRAVPRGVPLDVTDICVYRTMRYQFSTNQVVQERVS</sequence>